<organism evidence="2 3">
    <name type="scientific">Allacma fusca</name>
    <dbReference type="NCBI Taxonomy" id="39272"/>
    <lineage>
        <taxon>Eukaryota</taxon>
        <taxon>Metazoa</taxon>
        <taxon>Ecdysozoa</taxon>
        <taxon>Arthropoda</taxon>
        <taxon>Hexapoda</taxon>
        <taxon>Collembola</taxon>
        <taxon>Symphypleona</taxon>
        <taxon>Sminthuridae</taxon>
        <taxon>Allacma</taxon>
    </lineage>
</organism>
<feature type="compositionally biased region" description="Acidic residues" evidence="1">
    <location>
        <begin position="58"/>
        <end position="67"/>
    </location>
</feature>
<reference evidence="2" key="1">
    <citation type="submission" date="2021-06" db="EMBL/GenBank/DDBJ databases">
        <authorList>
            <person name="Hodson N. C."/>
            <person name="Mongue J. A."/>
            <person name="Jaron S. K."/>
        </authorList>
    </citation>
    <scope>NUCLEOTIDE SEQUENCE</scope>
</reference>
<sequence>MRIYMNGKASKVLEEYFKNNQKLLSVAEYFRADDCGFTTFVVKKPLEVEENVIVEDLEDDMPDNDQFDDIRDYEPLVDNEQD</sequence>
<dbReference type="EMBL" id="CAJVCH010547626">
    <property type="protein sequence ID" value="CAG7828462.1"/>
    <property type="molecule type" value="Genomic_DNA"/>
</dbReference>
<name>A0A8J2PG96_9HEXA</name>
<gene>
    <name evidence="2" type="ORF">AFUS01_LOCUS38388</name>
</gene>
<keyword evidence="3" id="KW-1185">Reference proteome</keyword>
<evidence type="ECO:0000313" key="2">
    <source>
        <dbReference type="EMBL" id="CAG7828462.1"/>
    </source>
</evidence>
<dbReference type="AlphaFoldDB" id="A0A8J2PG96"/>
<protein>
    <submittedName>
        <fullName evidence="2">Uncharacterized protein</fullName>
    </submittedName>
</protein>
<comment type="caution">
    <text evidence="2">The sequence shown here is derived from an EMBL/GenBank/DDBJ whole genome shotgun (WGS) entry which is preliminary data.</text>
</comment>
<dbReference type="Proteomes" id="UP000708208">
    <property type="component" value="Unassembled WGS sequence"/>
</dbReference>
<accession>A0A8J2PG96</accession>
<feature type="region of interest" description="Disordered" evidence="1">
    <location>
        <begin position="58"/>
        <end position="82"/>
    </location>
</feature>
<evidence type="ECO:0000256" key="1">
    <source>
        <dbReference type="SAM" id="MobiDB-lite"/>
    </source>
</evidence>
<proteinExistence type="predicted"/>
<evidence type="ECO:0000313" key="3">
    <source>
        <dbReference type="Proteomes" id="UP000708208"/>
    </source>
</evidence>